<reference evidence="2" key="1">
    <citation type="submission" date="2021-06" db="EMBL/GenBank/DDBJ databases">
        <authorList>
            <person name="Hodson N. C."/>
            <person name="Mongue J. A."/>
            <person name="Jaron S. K."/>
        </authorList>
    </citation>
    <scope>NUCLEOTIDE SEQUENCE</scope>
</reference>
<feature type="signal peptide" evidence="1">
    <location>
        <begin position="1"/>
        <end position="20"/>
    </location>
</feature>
<dbReference type="AlphaFoldDB" id="A0A8J2LTL4"/>
<organism evidence="2 3">
    <name type="scientific">Allacma fusca</name>
    <dbReference type="NCBI Taxonomy" id="39272"/>
    <lineage>
        <taxon>Eukaryota</taxon>
        <taxon>Metazoa</taxon>
        <taxon>Ecdysozoa</taxon>
        <taxon>Arthropoda</taxon>
        <taxon>Hexapoda</taxon>
        <taxon>Collembola</taxon>
        <taxon>Symphypleona</taxon>
        <taxon>Sminthuridae</taxon>
        <taxon>Allacma</taxon>
    </lineage>
</organism>
<dbReference type="OrthoDB" id="8284484at2759"/>
<dbReference type="EMBL" id="CAJVCH010570988">
    <property type="protein sequence ID" value="CAG7836347.1"/>
    <property type="molecule type" value="Genomic_DNA"/>
</dbReference>
<keyword evidence="1" id="KW-0732">Signal</keyword>
<accession>A0A8J2LTL4</accession>
<feature type="chain" id="PRO_5035163671" evidence="1">
    <location>
        <begin position="21"/>
        <end position="193"/>
    </location>
</feature>
<evidence type="ECO:0000256" key="1">
    <source>
        <dbReference type="SAM" id="SignalP"/>
    </source>
</evidence>
<proteinExistence type="predicted"/>
<protein>
    <submittedName>
        <fullName evidence="2">Uncharacterized protein</fullName>
    </submittedName>
</protein>
<evidence type="ECO:0000313" key="2">
    <source>
        <dbReference type="EMBL" id="CAG7836347.1"/>
    </source>
</evidence>
<dbReference type="Proteomes" id="UP000708208">
    <property type="component" value="Unassembled WGS sequence"/>
</dbReference>
<sequence>MYSIAFTLTLAFIVGNGASGSPVKNPQDISYPEQLHHIGSTATKEFYITKAEIDSLMVDFAHALKHVCTNYFQMSLASVESEEEFAVINNWLTTEFDNSTSSPKAWTSGLEFGSMGKRWASTGTEFNLSTVIAGPWPAGAGSSPAYSWNTCLSVFKNCNTPRGAPPGCFPLRTEFFYDDCRVKRQVICQRTRQ</sequence>
<gene>
    <name evidence="2" type="ORF">AFUS01_LOCUS45602</name>
</gene>
<name>A0A8J2LTL4_9HEXA</name>
<evidence type="ECO:0000313" key="3">
    <source>
        <dbReference type="Proteomes" id="UP000708208"/>
    </source>
</evidence>
<keyword evidence="3" id="KW-1185">Reference proteome</keyword>
<comment type="caution">
    <text evidence="2">The sequence shown here is derived from an EMBL/GenBank/DDBJ whole genome shotgun (WGS) entry which is preliminary data.</text>
</comment>